<keyword evidence="9" id="KW-0282">Flagellum</keyword>
<proteinExistence type="inferred from homology"/>
<name>A0A3B1B651_9ZZZZ</name>
<dbReference type="EMBL" id="UOFZ01000133">
    <property type="protein sequence ID" value="VAX13766.1"/>
    <property type="molecule type" value="Genomic_DNA"/>
</dbReference>
<dbReference type="Gene3D" id="3.30.1330.60">
    <property type="entry name" value="OmpA-like domain"/>
    <property type="match status" value="1"/>
</dbReference>
<evidence type="ECO:0000256" key="1">
    <source>
        <dbReference type="ARBA" id="ARBA00004162"/>
    </source>
</evidence>
<dbReference type="PROSITE" id="PS51123">
    <property type="entry name" value="OMPA_2"/>
    <property type="match status" value="1"/>
</dbReference>
<keyword evidence="6 7" id="KW-0472">Membrane</keyword>
<reference evidence="9" key="1">
    <citation type="submission" date="2018-06" db="EMBL/GenBank/DDBJ databases">
        <authorList>
            <person name="Zhirakovskaya E."/>
        </authorList>
    </citation>
    <scope>NUCLEOTIDE SEQUENCE</scope>
</reference>
<feature type="transmembrane region" description="Helical" evidence="7">
    <location>
        <begin position="21"/>
        <end position="38"/>
    </location>
</feature>
<accession>A0A3B1B651</accession>
<keyword evidence="3" id="KW-1003">Cell membrane</keyword>
<keyword evidence="4 7" id="KW-0812">Transmembrane</keyword>
<evidence type="ECO:0000313" key="9">
    <source>
        <dbReference type="EMBL" id="VAX13766.1"/>
    </source>
</evidence>
<dbReference type="Pfam" id="PF00691">
    <property type="entry name" value="OmpA"/>
    <property type="match status" value="1"/>
</dbReference>
<dbReference type="InterPro" id="IPR006665">
    <property type="entry name" value="OmpA-like"/>
</dbReference>
<comment type="subcellular location">
    <subcellularLocation>
        <location evidence="1">Cell membrane</location>
        <topology evidence="1">Single-pass membrane protein</topology>
    </subcellularLocation>
</comment>
<gene>
    <name evidence="9" type="ORF">MNBD_GAMMA24-1515</name>
</gene>
<dbReference type="InterPro" id="IPR036737">
    <property type="entry name" value="OmpA-like_sf"/>
</dbReference>
<keyword evidence="9" id="KW-0966">Cell projection</keyword>
<feature type="domain" description="OmpA-like" evidence="8">
    <location>
        <begin position="128"/>
        <end position="248"/>
    </location>
</feature>
<evidence type="ECO:0000256" key="5">
    <source>
        <dbReference type="ARBA" id="ARBA00022989"/>
    </source>
</evidence>
<evidence type="ECO:0000256" key="2">
    <source>
        <dbReference type="ARBA" id="ARBA00008914"/>
    </source>
</evidence>
<dbReference type="Pfam" id="PF13677">
    <property type="entry name" value="MotB_plug"/>
    <property type="match status" value="1"/>
</dbReference>
<evidence type="ECO:0000256" key="7">
    <source>
        <dbReference type="SAM" id="Phobius"/>
    </source>
</evidence>
<dbReference type="CDD" id="cd07185">
    <property type="entry name" value="OmpA_C-like"/>
    <property type="match status" value="1"/>
</dbReference>
<sequence>MSRRRRRQEEHENTDRWLVSYADFITLLFAFFVVMYSMSSINEGKYRVLSDTMEEAFKTPPKSPDPIQIGKERKTLKTVETTVNEISLIGIKPDIISRAQQMERIADDLQKNLAPLVNKKLIKITRDKLWVKVEMNNRILFASGKAHLSERGYPILEELAEVVRNLPNHIDVEGHTDNRPISTPTYPSNWELSAARAASVVHLFTRNGVDPKRLSAIGYGQFRPVADNNTAQGRRRNRRVVVVILADKNARRMMEIEQK</sequence>
<keyword evidence="9" id="KW-0969">Cilium</keyword>
<keyword evidence="5 7" id="KW-1133">Transmembrane helix</keyword>
<dbReference type="SUPFAM" id="SSF103088">
    <property type="entry name" value="OmpA-like"/>
    <property type="match status" value="1"/>
</dbReference>
<dbReference type="AlphaFoldDB" id="A0A3B1B651"/>
<evidence type="ECO:0000256" key="3">
    <source>
        <dbReference type="ARBA" id="ARBA00022475"/>
    </source>
</evidence>
<evidence type="ECO:0000259" key="8">
    <source>
        <dbReference type="PROSITE" id="PS51123"/>
    </source>
</evidence>
<evidence type="ECO:0000256" key="4">
    <source>
        <dbReference type="ARBA" id="ARBA00022692"/>
    </source>
</evidence>
<organism evidence="9">
    <name type="scientific">hydrothermal vent metagenome</name>
    <dbReference type="NCBI Taxonomy" id="652676"/>
    <lineage>
        <taxon>unclassified sequences</taxon>
        <taxon>metagenomes</taxon>
        <taxon>ecological metagenomes</taxon>
    </lineage>
</organism>
<protein>
    <submittedName>
        <fullName evidence="9">Flagellar motor rotation protein MotB</fullName>
    </submittedName>
</protein>
<dbReference type="NCBIfam" id="NF006541">
    <property type="entry name" value="PRK09038.1"/>
    <property type="match status" value="1"/>
</dbReference>
<dbReference type="PANTHER" id="PTHR30329:SF20">
    <property type="entry name" value="EXPORTED PROTEIN"/>
    <property type="match status" value="1"/>
</dbReference>
<dbReference type="InterPro" id="IPR025713">
    <property type="entry name" value="MotB-like_N_dom"/>
</dbReference>
<evidence type="ECO:0000256" key="6">
    <source>
        <dbReference type="ARBA" id="ARBA00023136"/>
    </source>
</evidence>
<dbReference type="GO" id="GO:0005886">
    <property type="term" value="C:plasma membrane"/>
    <property type="evidence" value="ECO:0007669"/>
    <property type="project" value="UniProtKB-SubCell"/>
</dbReference>
<dbReference type="PANTHER" id="PTHR30329">
    <property type="entry name" value="STATOR ELEMENT OF FLAGELLAR MOTOR COMPLEX"/>
    <property type="match status" value="1"/>
</dbReference>
<dbReference type="InterPro" id="IPR050330">
    <property type="entry name" value="Bact_OuterMem_StrucFunc"/>
</dbReference>
<comment type="similarity">
    <text evidence="2">Belongs to the MotB family.</text>
</comment>